<feature type="chain" id="PRO_5026150896" description="SnoaL-like domain-containing protein" evidence="1">
    <location>
        <begin position="24"/>
        <end position="163"/>
    </location>
</feature>
<dbReference type="PANTHER" id="PTHR38436:SF1">
    <property type="entry name" value="ESTER CYCLASE"/>
    <property type="match status" value="1"/>
</dbReference>
<dbReference type="Proteomes" id="UP000428260">
    <property type="component" value="Chromosome"/>
</dbReference>
<evidence type="ECO:0000313" key="4">
    <source>
        <dbReference type="Proteomes" id="UP000428260"/>
    </source>
</evidence>
<sequence length="163" mass="18467">MKTHIKLFTLFCCSIFFVNVSSAQNQKTVLNSKIAESFIATLNHQNYNQFESLFSENASYEEICSGRFYQGKTAIKNYIVATVEGMPDSKFEIVSIVANENQAVVEWVWKGTNSVGWPQMSIPATNKTMSLKGISIMQIENAKIIKNKDYWDWNSLMKGIGVE</sequence>
<dbReference type="SUPFAM" id="SSF54427">
    <property type="entry name" value="NTF2-like"/>
    <property type="match status" value="1"/>
</dbReference>
<keyword evidence="4" id="KW-1185">Reference proteome</keyword>
<keyword evidence="1" id="KW-0732">Signal</keyword>
<dbReference type="GO" id="GO:0030638">
    <property type="term" value="P:polyketide metabolic process"/>
    <property type="evidence" value="ECO:0007669"/>
    <property type="project" value="InterPro"/>
</dbReference>
<dbReference type="KEGG" id="mcos:GM418_25730"/>
<feature type="domain" description="SnoaL-like" evidence="2">
    <location>
        <begin position="36"/>
        <end position="145"/>
    </location>
</feature>
<dbReference type="Pfam" id="PF12680">
    <property type="entry name" value="SnoaL_2"/>
    <property type="match status" value="1"/>
</dbReference>
<dbReference type="Gene3D" id="3.10.450.50">
    <property type="match status" value="1"/>
</dbReference>
<accession>A0A6I6JV21</accession>
<dbReference type="EMBL" id="CP046401">
    <property type="protein sequence ID" value="QGY46936.1"/>
    <property type="molecule type" value="Genomic_DNA"/>
</dbReference>
<organism evidence="3 4">
    <name type="scientific">Maribellus comscasis</name>
    <dbReference type="NCBI Taxonomy" id="2681766"/>
    <lineage>
        <taxon>Bacteria</taxon>
        <taxon>Pseudomonadati</taxon>
        <taxon>Bacteroidota</taxon>
        <taxon>Bacteroidia</taxon>
        <taxon>Marinilabiliales</taxon>
        <taxon>Prolixibacteraceae</taxon>
        <taxon>Maribellus</taxon>
    </lineage>
</organism>
<name>A0A6I6JV21_9BACT</name>
<dbReference type="InterPro" id="IPR037401">
    <property type="entry name" value="SnoaL-like"/>
</dbReference>
<gene>
    <name evidence="3" type="ORF">GM418_25730</name>
</gene>
<feature type="signal peptide" evidence="1">
    <location>
        <begin position="1"/>
        <end position="23"/>
    </location>
</feature>
<dbReference type="AlphaFoldDB" id="A0A6I6JV21"/>
<dbReference type="PANTHER" id="PTHR38436">
    <property type="entry name" value="POLYKETIDE CYCLASE SNOAL-LIKE DOMAIN"/>
    <property type="match status" value="1"/>
</dbReference>
<evidence type="ECO:0000259" key="2">
    <source>
        <dbReference type="Pfam" id="PF12680"/>
    </source>
</evidence>
<dbReference type="InterPro" id="IPR009959">
    <property type="entry name" value="Cyclase_SnoaL-like"/>
</dbReference>
<reference evidence="3 4" key="1">
    <citation type="submission" date="2019-11" db="EMBL/GenBank/DDBJ databases">
        <authorList>
            <person name="Zheng R.K."/>
            <person name="Sun C.M."/>
        </authorList>
    </citation>
    <scope>NUCLEOTIDE SEQUENCE [LARGE SCALE GENOMIC DNA]</scope>
    <source>
        <strain evidence="3 4">WC007</strain>
    </source>
</reference>
<evidence type="ECO:0000256" key="1">
    <source>
        <dbReference type="SAM" id="SignalP"/>
    </source>
</evidence>
<proteinExistence type="predicted"/>
<protein>
    <recommendedName>
        <fullName evidence="2">SnoaL-like domain-containing protein</fullName>
    </recommendedName>
</protein>
<dbReference type="RefSeq" id="WP_158870310.1">
    <property type="nucleotide sequence ID" value="NZ_CP046401.1"/>
</dbReference>
<dbReference type="InterPro" id="IPR032710">
    <property type="entry name" value="NTF2-like_dom_sf"/>
</dbReference>
<evidence type="ECO:0000313" key="3">
    <source>
        <dbReference type="EMBL" id="QGY46936.1"/>
    </source>
</evidence>